<dbReference type="RefSeq" id="WP_201428927.1">
    <property type="nucleotide sequence ID" value="NZ_JAEQMG010000191.1"/>
</dbReference>
<reference evidence="1" key="1">
    <citation type="submission" date="2021-01" db="EMBL/GenBank/DDBJ databases">
        <title>Genome public.</title>
        <authorList>
            <person name="Liu C."/>
            <person name="Sun Q."/>
        </authorList>
    </citation>
    <scope>NUCLEOTIDE SEQUENCE</scope>
    <source>
        <strain evidence="1">M6</strain>
    </source>
</reference>
<comment type="caution">
    <text evidence="1">The sequence shown here is derived from an EMBL/GenBank/DDBJ whole genome shotgun (WGS) entry which is preliminary data.</text>
</comment>
<sequence length="47" mass="5189">MRCRKQKVRTCLWFGLGLLVASVLPTEWVLCVAAAALVLVSLSCARR</sequence>
<organism evidence="1 2">
    <name type="scientific">Ruminococcus difficilis</name>
    <dbReference type="NCBI Taxonomy" id="2763069"/>
    <lineage>
        <taxon>Bacteria</taxon>
        <taxon>Bacillati</taxon>
        <taxon>Bacillota</taxon>
        <taxon>Clostridia</taxon>
        <taxon>Eubacteriales</taxon>
        <taxon>Oscillospiraceae</taxon>
        <taxon>Ruminococcus</taxon>
    </lineage>
</organism>
<accession>A0A934WUK5</accession>
<protein>
    <submittedName>
        <fullName evidence="1">Uncharacterized protein</fullName>
    </submittedName>
</protein>
<dbReference type="Proteomes" id="UP000633365">
    <property type="component" value="Unassembled WGS sequence"/>
</dbReference>
<dbReference type="EMBL" id="JAEQMG010000191">
    <property type="protein sequence ID" value="MBK6090263.1"/>
    <property type="molecule type" value="Genomic_DNA"/>
</dbReference>
<keyword evidence="2" id="KW-1185">Reference proteome</keyword>
<evidence type="ECO:0000313" key="2">
    <source>
        <dbReference type="Proteomes" id="UP000633365"/>
    </source>
</evidence>
<proteinExistence type="predicted"/>
<dbReference type="AlphaFoldDB" id="A0A934WUK5"/>
<name>A0A934WUK5_9FIRM</name>
<evidence type="ECO:0000313" key="1">
    <source>
        <dbReference type="EMBL" id="MBK6090263.1"/>
    </source>
</evidence>
<gene>
    <name evidence="1" type="ORF">JKK62_16710</name>
</gene>